<dbReference type="InterPro" id="IPR027417">
    <property type="entry name" value="P-loop_NTPase"/>
</dbReference>
<dbReference type="InterPro" id="IPR030378">
    <property type="entry name" value="G_CP_dom"/>
</dbReference>
<comment type="similarity">
    <text evidence="10">Belongs to the TRAFAC class YlqF/YawG GTPase family. RsgA subfamily.</text>
</comment>
<dbReference type="Pfam" id="PF03193">
    <property type="entry name" value="RsgA_GTPase"/>
    <property type="match status" value="1"/>
</dbReference>
<name>A0A8J7B8W4_9CYAN</name>
<evidence type="ECO:0000256" key="9">
    <source>
        <dbReference type="ARBA" id="ARBA00023134"/>
    </source>
</evidence>
<dbReference type="EC" id="3.6.1.-" evidence="10"/>
<keyword evidence="6 10" id="KW-0378">Hydrolase</keyword>
<dbReference type="HAMAP" id="MF_01820">
    <property type="entry name" value="GTPase_RsgA"/>
    <property type="match status" value="1"/>
</dbReference>
<feature type="binding site" evidence="10">
    <location>
        <begin position="201"/>
        <end position="209"/>
    </location>
    <ligand>
        <name>GTP</name>
        <dbReference type="ChEBI" id="CHEBI:37565"/>
    </ligand>
</feature>
<evidence type="ECO:0000256" key="2">
    <source>
        <dbReference type="ARBA" id="ARBA00022517"/>
    </source>
</evidence>
<dbReference type="GO" id="GO:0003924">
    <property type="term" value="F:GTPase activity"/>
    <property type="evidence" value="ECO:0007669"/>
    <property type="project" value="UniProtKB-UniRule"/>
</dbReference>
<organism evidence="13 14">
    <name type="scientific">Lusitaniella coriacea LEGE 07157</name>
    <dbReference type="NCBI Taxonomy" id="945747"/>
    <lineage>
        <taxon>Bacteria</taxon>
        <taxon>Bacillati</taxon>
        <taxon>Cyanobacteriota</taxon>
        <taxon>Cyanophyceae</taxon>
        <taxon>Spirulinales</taxon>
        <taxon>Lusitaniellaceae</taxon>
        <taxon>Lusitaniella</taxon>
    </lineage>
</organism>
<evidence type="ECO:0000256" key="3">
    <source>
        <dbReference type="ARBA" id="ARBA00022723"/>
    </source>
</evidence>
<comment type="function">
    <text evidence="10">One of several proteins that assist in the late maturation steps of the functional core of the 30S ribosomal subunit. Helps release RbfA from mature subunits. May play a role in the assembly of ribosomal proteins into the subunit. Circularly permuted GTPase that catalyzes slow GTP hydrolysis, GTPase activity is stimulated by the 30S ribosomal subunit.</text>
</comment>
<dbReference type="InterPro" id="IPR010914">
    <property type="entry name" value="RsgA_GTPase_dom"/>
</dbReference>
<keyword evidence="8 10" id="KW-0694">RNA-binding</keyword>
<dbReference type="CDD" id="cd01854">
    <property type="entry name" value="YjeQ_EngC"/>
    <property type="match status" value="1"/>
</dbReference>
<evidence type="ECO:0000256" key="5">
    <source>
        <dbReference type="ARBA" id="ARBA00022741"/>
    </source>
</evidence>
<gene>
    <name evidence="10 13" type="primary">rsgA</name>
    <name evidence="13" type="ORF">IQ249_05335</name>
</gene>
<dbReference type="GO" id="GO:0005737">
    <property type="term" value="C:cytoplasm"/>
    <property type="evidence" value="ECO:0007669"/>
    <property type="project" value="UniProtKB-SubCell"/>
</dbReference>
<dbReference type="Proteomes" id="UP000654482">
    <property type="component" value="Unassembled WGS sequence"/>
</dbReference>
<dbReference type="Gene3D" id="3.40.50.300">
    <property type="entry name" value="P-loop containing nucleotide triphosphate hydrolases"/>
    <property type="match status" value="1"/>
</dbReference>
<evidence type="ECO:0000256" key="6">
    <source>
        <dbReference type="ARBA" id="ARBA00022801"/>
    </source>
</evidence>
<dbReference type="NCBIfam" id="TIGR00157">
    <property type="entry name" value="ribosome small subunit-dependent GTPase A"/>
    <property type="match status" value="1"/>
</dbReference>
<comment type="cofactor">
    <cofactor evidence="10">
        <name>Zn(2+)</name>
        <dbReference type="ChEBI" id="CHEBI:29105"/>
    </cofactor>
    <text evidence="10">Binds 1 zinc ion per subunit.</text>
</comment>
<dbReference type="EMBL" id="JADEWZ010000006">
    <property type="protein sequence ID" value="MBE9115318.1"/>
    <property type="molecule type" value="Genomic_DNA"/>
</dbReference>
<feature type="binding site" evidence="10">
    <location>
        <begin position="149"/>
        <end position="152"/>
    </location>
    <ligand>
        <name>GTP</name>
        <dbReference type="ChEBI" id="CHEBI:37565"/>
    </ligand>
</feature>
<evidence type="ECO:0000256" key="8">
    <source>
        <dbReference type="ARBA" id="ARBA00022884"/>
    </source>
</evidence>
<keyword evidence="2 10" id="KW-0690">Ribosome biogenesis</keyword>
<dbReference type="GO" id="GO:0042274">
    <property type="term" value="P:ribosomal small subunit biogenesis"/>
    <property type="evidence" value="ECO:0007669"/>
    <property type="project" value="UniProtKB-UniRule"/>
</dbReference>
<feature type="binding site" evidence="10">
    <location>
        <position position="287"/>
    </location>
    <ligand>
        <name>Zn(2+)</name>
        <dbReference type="ChEBI" id="CHEBI:29105"/>
    </ligand>
</feature>
<dbReference type="SUPFAM" id="SSF50249">
    <property type="entry name" value="Nucleic acid-binding proteins"/>
    <property type="match status" value="1"/>
</dbReference>
<comment type="subunit">
    <text evidence="10">Monomer. Associates with 30S ribosomal subunit, binds 16S rRNA.</text>
</comment>
<dbReference type="PANTHER" id="PTHR32120:SF10">
    <property type="entry name" value="SMALL RIBOSOMAL SUBUNIT BIOGENESIS GTPASE RSGA"/>
    <property type="match status" value="1"/>
</dbReference>
<reference evidence="13" key="1">
    <citation type="submission" date="2020-10" db="EMBL/GenBank/DDBJ databases">
        <authorList>
            <person name="Castelo-Branco R."/>
            <person name="Eusebio N."/>
            <person name="Adriana R."/>
            <person name="Vieira A."/>
            <person name="Brugerolle De Fraissinette N."/>
            <person name="Rezende De Castro R."/>
            <person name="Schneider M.P."/>
            <person name="Vasconcelos V."/>
            <person name="Leao P.N."/>
        </authorList>
    </citation>
    <scope>NUCLEOTIDE SEQUENCE</scope>
    <source>
        <strain evidence="13">LEGE 07157</strain>
    </source>
</reference>
<feature type="binding site" evidence="10">
    <location>
        <position position="282"/>
    </location>
    <ligand>
        <name>Zn(2+)</name>
        <dbReference type="ChEBI" id="CHEBI:29105"/>
    </ligand>
</feature>
<evidence type="ECO:0000256" key="1">
    <source>
        <dbReference type="ARBA" id="ARBA00022490"/>
    </source>
</evidence>
<keyword evidence="7 10" id="KW-0862">Zinc</keyword>
<proteinExistence type="inferred from homology"/>
<feature type="domain" description="EngC GTPase" evidence="11">
    <location>
        <begin position="110"/>
        <end position="257"/>
    </location>
</feature>
<accession>A0A8J7B8W4</accession>
<dbReference type="PROSITE" id="PS50936">
    <property type="entry name" value="ENGC_GTPASE"/>
    <property type="match status" value="1"/>
</dbReference>
<comment type="subcellular location">
    <subcellularLocation>
        <location evidence="10">Cytoplasm</location>
    </subcellularLocation>
</comment>
<evidence type="ECO:0000259" key="12">
    <source>
        <dbReference type="PROSITE" id="PS51721"/>
    </source>
</evidence>
<feature type="domain" description="CP-type G" evidence="12">
    <location>
        <begin position="104"/>
        <end position="259"/>
    </location>
</feature>
<evidence type="ECO:0000256" key="7">
    <source>
        <dbReference type="ARBA" id="ARBA00022833"/>
    </source>
</evidence>
<protein>
    <recommendedName>
        <fullName evidence="10">Small ribosomal subunit biogenesis GTPase RsgA</fullName>
        <ecNumber evidence="10">3.6.1.-</ecNumber>
    </recommendedName>
</protein>
<dbReference type="SUPFAM" id="SSF52540">
    <property type="entry name" value="P-loop containing nucleoside triphosphate hydrolases"/>
    <property type="match status" value="1"/>
</dbReference>
<keyword evidence="4 10" id="KW-0699">rRNA-binding</keyword>
<feature type="binding site" evidence="10">
    <location>
        <position position="295"/>
    </location>
    <ligand>
        <name>Zn(2+)</name>
        <dbReference type="ChEBI" id="CHEBI:29105"/>
    </ligand>
</feature>
<dbReference type="InterPro" id="IPR004881">
    <property type="entry name" value="Ribosome_biogen_GTPase_RsgA"/>
</dbReference>
<feature type="binding site" evidence="10">
    <location>
        <position position="289"/>
    </location>
    <ligand>
        <name>Zn(2+)</name>
        <dbReference type="ChEBI" id="CHEBI:29105"/>
    </ligand>
</feature>
<dbReference type="GO" id="GO:0005525">
    <property type="term" value="F:GTP binding"/>
    <property type="evidence" value="ECO:0007669"/>
    <property type="project" value="UniProtKB-UniRule"/>
</dbReference>
<sequence>MNLEQLGWNEFFEPYYTPEADSERIVGRIACATSQTYLTYTPQGNYWAITTGRMRYLARNSADLPAVGDWVILKPTGGEQQGIIEEVLPRKSKFSRQAAGEIVQEQIIATNIDTIFLVVGLDGDFNLRRIERYLIQVRESGANPVILLNKADLHGDSEHYRVAVESVALDVPILLLSATCNQGLESLHPYLNMGQTVALVGSSGAGKSTLINQLIGRQRQAVREVRQDDSKGRHTTTRRELISLPAGGLLVDTPGMRELQTWRVEGGLSETFAEIEDLATQCRFRNCQHESEPNCAVQEAISEGTLDPKRWRSYKKLQREAKFSNSRQEKTAALVEKEKWKKIHQVMRKRNKL</sequence>
<evidence type="ECO:0000313" key="14">
    <source>
        <dbReference type="Proteomes" id="UP000654482"/>
    </source>
</evidence>
<dbReference type="RefSeq" id="WP_194028411.1">
    <property type="nucleotide sequence ID" value="NZ_JADEWZ010000006.1"/>
</dbReference>
<comment type="caution">
    <text evidence="13">The sequence shown here is derived from an EMBL/GenBank/DDBJ whole genome shotgun (WGS) entry which is preliminary data.</text>
</comment>
<dbReference type="InterPro" id="IPR012340">
    <property type="entry name" value="NA-bd_OB-fold"/>
</dbReference>
<dbReference type="Gene3D" id="1.10.40.50">
    <property type="entry name" value="Probable gtpase engc, domain 3"/>
    <property type="match status" value="1"/>
</dbReference>
<dbReference type="AlphaFoldDB" id="A0A8J7B8W4"/>
<dbReference type="GO" id="GO:0019843">
    <property type="term" value="F:rRNA binding"/>
    <property type="evidence" value="ECO:0007669"/>
    <property type="project" value="UniProtKB-KW"/>
</dbReference>
<keyword evidence="9 10" id="KW-0342">GTP-binding</keyword>
<dbReference type="PROSITE" id="PS51721">
    <property type="entry name" value="G_CP"/>
    <property type="match status" value="1"/>
</dbReference>
<keyword evidence="1 10" id="KW-0963">Cytoplasm</keyword>
<keyword evidence="5 10" id="KW-0547">Nucleotide-binding</keyword>
<evidence type="ECO:0000313" key="13">
    <source>
        <dbReference type="EMBL" id="MBE9115318.1"/>
    </source>
</evidence>
<evidence type="ECO:0000256" key="4">
    <source>
        <dbReference type="ARBA" id="ARBA00022730"/>
    </source>
</evidence>
<evidence type="ECO:0000259" key="11">
    <source>
        <dbReference type="PROSITE" id="PS50936"/>
    </source>
</evidence>
<keyword evidence="14" id="KW-1185">Reference proteome</keyword>
<dbReference type="GO" id="GO:0046872">
    <property type="term" value="F:metal ion binding"/>
    <property type="evidence" value="ECO:0007669"/>
    <property type="project" value="UniProtKB-KW"/>
</dbReference>
<dbReference type="PANTHER" id="PTHR32120">
    <property type="entry name" value="SMALL RIBOSOMAL SUBUNIT BIOGENESIS GTPASE RSGA"/>
    <property type="match status" value="1"/>
</dbReference>
<evidence type="ECO:0000256" key="10">
    <source>
        <dbReference type="HAMAP-Rule" id="MF_01820"/>
    </source>
</evidence>
<keyword evidence="3 10" id="KW-0479">Metal-binding</keyword>